<reference evidence="10" key="1">
    <citation type="journal article" date="2011" name="Nat. Commun.">
        <title>Effector diversification within compartments of the Leptosphaeria maculans genome affected by Repeat-Induced Point mutations.</title>
        <authorList>
            <person name="Rouxel T."/>
            <person name="Grandaubert J."/>
            <person name="Hane J.K."/>
            <person name="Hoede C."/>
            <person name="van de Wouw A.P."/>
            <person name="Couloux A."/>
            <person name="Dominguez V."/>
            <person name="Anthouard V."/>
            <person name="Bally P."/>
            <person name="Bourras S."/>
            <person name="Cozijnsen A.J."/>
            <person name="Ciuffetti L.M."/>
            <person name="Degrave A."/>
            <person name="Dilmaghani A."/>
            <person name="Duret L."/>
            <person name="Fudal I."/>
            <person name="Goodwin S.B."/>
            <person name="Gout L."/>
            <person name="Glaser N."/>
            <person name="Linglin J."/>
            <person name="Kema G.H.J."/>
            <person name="Lapalu N."/>
            <person name="Lawrence C.B."/>
            <person name="May K."/>
            <person name="Meyer M."/>
            <person name="Ollivier B."/>
            <person name="Poulain J."/>
            <person name="Schoch C.L."/>
            <person name="Simon A."/>
            <person name="Spatafora J.W."/>
            <person name="Stachowiak A."/>
            <person name="Turgeon B.G."/>
            <person name="Tyler B.M."/>
            <person name="Vincent D."/>
            <person name="Weissenbach J."/>
            <person name="Amselem J."/>
            <person name="Quesneville H."/>
            <person name="Oliver R.P."/>
            <person name="Wincker P."/>
            <person name="Balesdent M.-H."/>
            <person name="Howlett B.J."/>
        </authorList>
    </citation>
    <scope>NUCLEOTIDE SEQUENCE [LARGE SCALE GENOMIC DNA]</scope>
    <source>
        <strain evidence="10">JN3 / isolate v23.1.3 / race Av1-4-5-6-7-8</strain>
    </source>
</reference>
<feature type="domain" description="Carrier" evidence="6">
    <location>
        <begin position="1570"/>
        <end position="1646"/>
    </location>
</feature>
<dbReference type="CDD" id="cd19545">
    <property type="entry name" value="FUM14_C_NRPS-like"/>
    <property type="match status" value="1"/>
</dbReference>
<evidence type="ECO:0000259" key="6">
    <source>
        <dbReference type="PROSITE" id="PS50075"/>
    </source>
</evidence>
<dbReference type="InterPro" id="IPR010987">
    <property type="entry name" value="Glutathione-S-Trfase_C-like"/>
</dbReference>
<dbReference type="InterPro" id="IPR020845">
    <property type="entry name" value="AMP-binding_CS"/>
</dbReference>
<dbReference type="OrthoDB" id="416786at2759"/>
<keyword evidence="3" id="KW-0436">Ligase</keyword>
<dbReference type="InterPro" id="IPR009081">
    <property type="entry name" value="PP-bd_ACP"/>
</dbReference>
<evidence type="ECO:0000256" key="3">
    <source>
        <dbReference type="ARBA" id="ARBA00022598"/>
    </source>
</evidence>
<dbReference type="SFLD" id="SFLDS00019">
    <property type="entry name" value="Glutathione_Transferase_(cytos"/>
    <property type="match status" value="1"/>
</dbReference>
<feature type="domain" description="Carrier" evidence="6">
    <location>
        <begin position="2106"/>
        <end position="2179"/>
    </location>
</feature>
<dbReference type="InterPro" id="IPR040079">
    <property type="entry name" value="Glutathione_S-Trfase"/>
</dbReference>
<proteinExistence type="inferred from homology"/>
<dbReference type="Gene3D" id="3.30.300.30">
    <property type="match status" value="2"/>
</dbReference>
<feature type="domain" description="Carrier" evidence="6">
    <location>
        <begin position="534"/>
        <end position="610"/>
    </location>
</feature>
<dbReference type="Gene3D" id="3.30.559.30">
    <property type="entry name" value="Nonribosomal peptide synthetase, condensation domain"/>
    <property type="match status" value="2"/>
</dbReference>
<dbReference type="Pfam" id="PF00668">
    <property type="entry name" value="Condensation"/>
    <property type="match status" value="2"/>
</dbReference>
<dbReference type="OMA" id="CCIKEVF"/>
<comment type="similarity">
    <text evidence="4">Belongs to the NRP synthetase family.</text>
</comment>
<dbReference type="Pfam" id="PF00501">
    <property type="entry name" value="AMP-binding"/>
    <property type="match status" value="2"/>
</dbReference>
<evidence type="ECO:0000256" key="1">
    <source>
        <dbReference type="ARBA" id="ARBA00022450"/>
    </source>
</evidence>
<dbReference type="Gene3D" id="1.10.1200.10">
    <property type="entry name" value="ACP-like"/>
    <property type="match status" value="3"/>
</dbReference>
<dbReference type="VEuPathDB" id="FungiDB:LEMA_P081810.1"/>
<dbReference type="PROSITE" id="PS00012">
    <property type="entry name" value="PHOSPHOPANTETHEINE"/>
    <property type="match status" value="1"/>
</dbReference>
<dbReference type="InterPro" id="IPR004045">
    <property type="entry name" value="Glutathione_S-Trfase_N"/>
</dbReference>
<organism evidence="10">
    <name type="scientific">Leptosphaeria maculans (strain JN3 / isolate v23.1.3 / race Av1-4-5-6-7-8)</name>
    <name type="common">Blackleg fungus</name>
    <name type="synonym">Phoma lingam</name>
    <dbReference type="NCBI Taxonomy" id="985895"/>
    <lineage>
        <taxon>Eukaryota</taxon>
        <taxon>Fungi</taxon>
        <taxon>Dikarya</taxon>
        <taxon>Ascomycota</taxon>
        <taxon>Pezizomycotina</taxon>
        <taxon>Dothideomycetes</taxon>
        <taxon>Pleosporomycetidae</taxon>
        <taxon>Pleosporales</taxon>
        <taxon>Pleosporineae</taxon>
        <taxon>Leptosphaeriaceae</taxon>
        <taxon>Plenodomus</taxon>
        <taxon>Plenodomus lingam/Leptosphaeria maculans species complex</taxon>
    </lineage>
</organism>
<gene>
    <name evidence="9" type="ORF">LEMA_P081810.1</name>
</gene>
<keyword evidence="10" id="KW-1185">Reference proteome</keyword>
<dbReference type="GO" id="GO:0005737">
    <property type="term" value="C:cytoplasm"/>
    <property type="evidence" value="ECO:0007669"/>
    <property type="project" value="TreeGrafter"/>
</dbReference>
<dbReference type="Proteomes" id="UP000002668">
    <property type="component" value="Genome"/>
</dbReference>
<keyword evidence="2" id="KW-0597">Phosphoprotein</keyword>
<dbReference type="eggNOG" id="KOG0867">
    <property type="taxonomic scope" value="Eukaryota"/>
</dbReference>
<feature type="region of interest" description="Disordered" evidence="5">
    <location>
        <begin position="16"/>
        <end position="38"/>
    </location>
</feature>
<dbReference type="InterPro" id="IPR010071">
    <property type="entry name" value="AA_adenyl_dom"/>
</dbReference>
<dbReference type="InParanoid" id="E5A5P4"/>
<dbReference type="SFLD" id="SFLDG00358">
    <property type="entry name" value="Main_(cytGST)"/>
    <property type="match status" value="1"/>
</dbReference>
<evidence type="ECO:0000313" key="9">
    <source>
        <dbReference type="EMBL" id="CBX98942.1"/>
    </source>
</evidence>
<dbReference type="PROSITE" id="PS50075">
    <property type="entry name" value="CARRIER"/>
    <property type="match status" value="3"/>
</dbReference>
<dbReference type="Gene3D" id="3.40.50.12780">
    <property type="entry name" value="N-terminal domain of ligase-like"/>
    <property type="match status" value="2"/>
</dbReference>
<dbReference type="SUPFAM" id="SSF56801">
    <property type="entry name" value="Acetyl-CoA synthetase-like"/>
    <property type="match status" value="2"/>
</dbReference>
<dbReference type="PANTHER" id="PTHR45527">
    <property type="entry name" value="NONRIBOSOMAL PEPTIDE SYNTHETASE"/>
    <property type="match status" value="1"/>
</dbReference>
<dbReference type="EMBL" id="FP929134">
    <property type="protein sequence ID" value="CBX98942.1"/>
    <property type="molecule type" value="Genomic_DNA"/>
</dbReference>
<name>E5A5P4_LEPMJ</name>
<dbReference type="GeneID" id="13282411"/>
<evidence type="ECO:0000256" key="5">
    <source>
        <dbReference type="SAM" id="MobiDB-lite"/>
    </source>
</evidence>
<dbReference type="Gene3D" id="3.30.559.10">
    <property type="entry name" value="Chloramphenicol acetyltransferase-like domain"/>
    <property type="match status" value="2"/>
</dbReference>
<dbReference type="InterPro" id="IPR042099">
    <property type="entry name" value="ANL_N_sf"/>
</dbReference>
<dbReference type="SUPFAM" id="SSF47336">
    <property type="entry name" value="ACP-like"/>
    <property type="match status" value="3"/>
</dbReference>
<dbReference type="GO" id="GO:0043041">
    <property type="term" value="P:amino acid activation for nonribosomal peptide biosynthetic process"/>
    <property type="evidence" value="ECO:0007669"/>
    <property type="project" value="TreeGrafter"/>
</dbReference>
<dbReference type="GO" id="GO:0016874">
    <property type="term" value="F:ligase activity"/>
    <property type="evidence" value="ECO:0007669"/>
    <property type="project" value="UniProtKB-KW"/>
</dbReference>
<dbReference type="SMART" id="SM00823">
    <property type="entry name" value="PKS_PP"/>
    <property type="match status" value="2"/>
</dbReference>
<dbReference type="CDD" id="cd17653">
    <property type="entry name" value="A_NRPS_GliP_like"/>
    <property type="match status" value="2"/>
</dbReference>
<dbReference type="eggNOG" id="KOG1178">
    <property type="taxonomic scope" value="Eukaryota"/>
</dbReference>
<dbReference type="InterPro" id="IPR020806">
    <property type="entry name" value="PKS_PP-bd"/>
</dbReference>
<keyword evidence="1" id="KW-0596">Phosphopantetheine</keyword>
<dbReference type="Pfam" id="PF00550">
    <property type="entry name" value="PP-binding"/>
    <property type="match status" value="2"/>
</dbReference>
<dbReference type="InterPro" id="IPR006162">
    <property type="entry name" value="Ppantetheine_attach_site"/>
</dbReference>
<evidence type="ECO:0000259" key="7">
    <source>
        <dbReference type="PROSITE" id="PS50404"/>
    </source>
</evidence>
<dbReference type="GO" id="GO:0031177">
    <property type="term" value="F:phosphopantetheine binding"/>
    <property type="evidence" value="ECO:0007669"/>
    <property type="project" value="InterPro"/>
</dbReference>
<evidence type="ECO:0000256" key="2">
    <source>
        <dbReference type="ARBA" id="ARBA00022553"/>
    </source>
</evidence>
<dbReference type="InterPro" id="IPR036282">
    <property type="entry name" value="Glutathione-S-Trfase_C_sf"/>
</dbReference>
<protein>
    <submittedName>
        <fullName evidence="9">Similar to nonribosomal peptide synthase GliP</fullName>
    </submittedName>
</protein>
<dbReference type="SUPFAM" id="SSF47616">
    <property type="entry name" value="GST C-terminal domain-like"/>
    <property type="match status" value="1"/>
</dbReference>
<sequence length="2419" mass="269304">MHITKDIDTIFHRSLEGLTGDDHSPESRRDFPMSQSSGCRNGTDATVCHIFERIASQFPESVAAEDGGRNITYGELHYASNHLANHLSQIGIQSGQKIVIISNRSLEMIVALLGIMKSGACVVPIDFETWSQDRIQTTLETTQCRYAISTKCIEIPNQELILFQEGDLQHVLDNRRDQPASFSTRGFQLPSADDLAYTIFTSGTTSKPKGVMVPHSAIAHYVQQVSDEAPFNLNVQASSRVLLVFSVAFDACLGVVLSTICNGGTLILATSMNFATVATTCTILPLTPTILSTLRPGAEYDSIKSIFLGGESPSPNLLRPWLNGERRIFNCYGPTETTCTSLIKEVLPDEPNHLRYTVAGSSVVLLDGNLREVSEGEIAISGPGLAVGYFNNQALTAEKFIVYKGVRHYLTGDYGRKTSFGIDFLGRKDRVVKNRGFLINLEAEVEAVITNMKLANSAAALMHEGRLIMFVTPETIDVSSLRSRLLEIRDSFLVPDRIYAICSFPITSNGKVDLASLRQLLQEEKFTGVATHQSSPSSNLYVVLEGFSKVLGLPPSALCGSSSFLDNGGNSLSAVSLASHLRERGLSITVREIFESDTAQRICDTLSATILSTSDSEEADLESLRENVVRAGYPLTPRMEVAYMTAIQVNMIQSTIKMPSMNYIQLSITFDLSSGLFKPEVFRRAWEIIVQRHSILRATFIPALEATVIAADPTMDWREQLVDSSEWDSAVADAREKILCSMAPLDAEYLKPRSIFRLITEPKSRTEFIWTIHHSLVDGWSIAVIMRDLQCILSQEELPKVAQFTSVATVQKALAQRSLSRGKQQSWEEKMQNYIPAPRLRLPKPQGWARAARAERRQLLGVHRSQVQRFVQEYRVSDASIFLASWALVLSKYLSTDRVLFGVVLSGRNLPMAAVDQVVGPLLDTVPFPVNTTSTQSTAEFLRTIHGTLHEMNESPWEMKLQKSSMGPESLETLVALQYDLPDSTWNVDPKTWPSPQSMKHNETTELPLHILIDMQNGGDLEARYLYDCSHFEAAMIDQMLSHFSNMLKAILMHPTVELVKSSMMNQLEINDLLYSSPHMHDAYDGPQSLKQAFEEVVDTWPDAIAVESVSDSISYKELDHRSSAISNALLPLVGPGQIVGILSDGSVSWITAILAVLKAGAAYCPIDIALPEERIKVMLRESRCSLLLCTTEDLCELWANHSDLTCFSIGRLLSETLQTPERLPERCSPHDPAAVIFTSGSTGVPKGILLEHIGILSLLDFPNARLRSGPGRRNAQFLSLGFDCCVNEVFATLCYGATLVLRDPLDPVQHIKRVHATMCTPSFLATLDVNDFPNLELIALAGEPVPQKLVDTWGHNRVLLNVYSPSECTISTVYPQLYPGVQVTLGSPVPRQAIYILDKDLNPVPVGVPGEICISGIQVTRGYLNRPEETLVKFLPNPFQKGWRLYRSGDLGRLTNSHEIEYIGRIDNQVKVRGFRIELEEIESTIAALNPEVRQAAVIVVNDVLIGFVTPSSLDTLAIQAIISRHLPSYCRPSYFVALDNMPMSSNQKIDRKKLVSMKAERNHFTKVPIEGTTERIIQEIWKDLIPELGEVSALDNFLQIGGHSLLQARLTRQLGMALGNRIPLRIVIQNPVLRDLALAIDKHILDGGSEDISRGQPEQNTVLSHLEEEMYTVHMLSSEPSAWNIPYIARLTGPLNLAAFEASWNNIIRSNSILRARYQIKDGILTRSISTSISPVTRRYCKVTDDALLDIVNRAFDLANDQPIRLDLCLDRPTMSYVVLNMSHMIGDRSTMGEILRLLEEEYAQMILNDNFNLHEPLSESLPYSVWTAMRRKREVDAGLTHVLQKSLNPSLINPPLFGTFKQELACSAHRDKRIEGDLFSSLKNLRGRFKASGHQLAIAAVGLTLHRLSHREDFIIAAPIEDRTEAGTENMFGLFLDRLLIPLRFNLHSPHSADDLIHMVKSASEQAMANYIPFADLKNVLGMVGKSHSLCEIMVTYHASDLQGPNLTGVDALGIPVQPKGVKFPLMLEFSEFPESIGIDLAYDSHAIDNATMDEFEVQLMAAFRYLADETCSSTCTTYPPRLFPLIWSQKDTNTVAPISEDQEMIDLVREAMAECVGLNRCDISCSRSFFELGGSSVDCLRLQDRLIKSGVSVSLSSIIHLQTAELIAGAMENVNNRCIHRFTMTERPKDIPEDKLVLYVVKATPTSTANTVKPLIVMNELSIDHEIYVVPSPTRDEWFHQINPHKMVPAIESAETRDGKRLNIWESTSCLTYLTDAYDHEGLWKGSDLWERTQVNNWLTLHTAALGATGKYWLYFSAIHPEKIPAVIEKLANNIKVQYDILERRLSEKGQKYIALPDRPTIADVANLPFVTEELALKAGLRLGDWPNLQAWSEKMLARPSVQKALSQVQTFGHD</sequence>
<dbReference type="eggNOG" id="KOG1176">
    <property type="taxonomic scope" value="Eukaryota"/>
</dbReference>
<accession>E5A5P4</accession>
<dbReference type="InterPro" id="IPR023213">
    <property type="entry name" value="CAT-like_dom_sf"/>
</dbReference>
<dbReference type="CDD" id="cd19537">
    <property type="entry name" value="C_NRPS-like"/>
    <property type="match status" value="1"/>
</dbReference>
<dbReference type="SUPFAM" id="SSF52833">
    <property type="entry name" value="Thioredoxin-like"/>
    <property type="match status" value="1"/>
</dbReference>
<evidence type="ECO:0000259" key="8">
    <source>
        <dbReference type="PROSITE" id="PS50405"/>
    </source>
</evidence>
<dbReference type="SUPFAM" id="SSF52777">
    <property type="entry name" value="CoA-dependent acyltransferases"/>
    <property type="match status" value="4"/>
</dbReference>
<dbReference type="NCBIfam" id="TIGR01733">
    <property type="entry name" value="AA-adenyl-dom"/>
    <property type="match status" value="1"/>
</dbReference>
<dbReference type="PROSITE" id="PS00455">
    <property type="entry name" value="AMP_BINDING"/>
    <property type="match status" value="1"/>
</dbReference>
<dbReference type="STRING" id="985895.E5A5P4"/>
<dbReference type="HOGENOM" id="CLU_000022_0_5_1"/>
<evidence type="ECO:0000256" key="4">
    <source>
        <dbReference type="ARBA" id="ARBA00029454"/>
    </source>
</evidence>
<dbReference type="Pfam" id="PF00043">
    <property type="entry name" value="GST_C"/>
    <property type="match status" value="1"/>
</dbReference>
<feature type="compositionally biased region" description="Basic and acidic residues" evidence="5">
    <location>
        <begin position="16"/>
        <end position="31"/>
    </location>
</feature>
<dbReference type="InterPro" id="IPR001242">
    <property type="entry name" value="Condensation_dom"/>
</dbReference>
<dbReference type="InterPro" id="IPR004046">
    <property type="entry name" value="GST_C"/>
</dbReference>
<dbReference type="InterPro" id="IPR045851">
    <property type="entry name" value="AMP-bd_C_sf"/>
</dbReference>
<dbReference type="InterPro" id="IPR000873">
    <property type="entry name" value="AMP-dep_synth/lig_dom"/>
</dbReference>
<dbReference type="Gene3D" id="1.20.1050.130">
    <property type="match status" value="1"/>
</dbReference>
<dbReference type="PANTHER" id="PTHR45527:SF11">
    <property type="entry name" value="NONRIBOSOMAL PEPTIDE SYNTHETASE 5"/>
    <property type="match status" value="1"/>
</dbReference>
<evidence type="ECO:0000313" key="10">
    <source>
        <dbReference type="Proteomes" id="UP000002668"/>
    </source>
</evidence>
<dbReference type="PROSITE" id="PS50405">
    <property type="entry name" value="GST_CTER"/>
    <property type="match status" value="1"/>
</dbReference>
<dbReference type="InterPro" id="IPR036249">
    <property type="entry name" value="Thioredoxin-like_sf"/>
</dbReference>
<dbReference type="Pfam" id="PF13409">
    <property type="entry name" value="GST_N_2"/>
    <property type="match status" value="1"/>
</dbReference>
<dbReference type="PROSITE" id="PS50404">
    <property type="entry name" value="GST_NTER"/>
    <property type="match status" value="1"/>
</dbReference>
<feature type="domain" description="GST C-terminal" evidence="8">
    <location>
        <begin position="2292"/>
        <end position="2419"/>
    </location>
</feature>
<dbReference type="GO" id="GO:0044550">
    <property type="term" value="P:secondary metabolite biosynthetic process"/>
    <property type="evidence" value="ECO:0007669"/>
    <property type="project" value="TreeGrafter"/>
</dbReference>
<feature type="domain" description="GST N-terminal" evidence="7">
    <location>
        <begin position="2202"/>
        <end position="2286"/>
    </location>
</feature>
<dbReference type="InterPro" id="IPR036736">
    <property type="entry name" value="ACP-like_sf"/>
</dbReference>